<accession>A0ABM9ZXP4</accession>
<proteinExistence type="predicted"/>
<evidence type="ECO:0000313" key="3">
    <source>
        <dbReference type="Proteomes" id="UP000006462"/>
    </source>
</evidence>
<keyword evidence="1" id="KW-0812">Transmembrane</keyword>
<organism evidence="2 3">
    <name type="scientific">Pyramidobacter piscolens W5455</name>
    <dbReference type="NCBI Taxonomy" id="352165"/>
    <lineage>
        <taxon>Bacteria</taxon>
        <taxon>Thermotogati</taxon>
        <taxon>Synergistota</taxon>
        <taxon>Synergistia</taxon>
        <taxon>Synergistales</taxon>
        <taxon>Dethiosulfovibrionaceae</taxon>
        <taxon>Pyramidobacter</taxon>
    </lineage>
</organism>
<dbReference type="EMBL" id="ADFP01000024">
    <property type="protein sequence ID" value="EFB91675.1"/>
    <property type="molecule type" value="Genomic_DNA"/>
</dbReference>
<sequence length="43" mass="5074">MRDLLKEKETLENPVTLKEICRFGLKTLAVIMLFLLLVRLFPK</sequence>
<dbReference type="GeneID" id="90987544"/>
<dbReference type="Proteomes" id="UP000006462">
    <property type="component" value="Unassembled WGS sequence"/>
</dbReference>
<evidence type="ECO:0000313" key="2">
    <source>
        <dbReference type="EMBL" id="EFB91675.1"/>
    </source>
</evidence>
<comment type="caution">
    <text evidence="2">The sequence shown here is derived from an EMBL/GenBank/DDBJ whole genome shotgun (WGS) entry which is preliminary data.</text>
</comment>
<evidence type="ECO:0000256" key="1">
    <source>
        <dbReference type="SAM" id="Phobius"/>
    </source>
</evidence>
<keyword evidence="3" id="KW-1185">Reference proteome</keyword>
<feature type="transmembrane region" description="Helical" evidence="1">
    <location>
        <begin position="20"/>
        <end position="41"/>
    </location>
</feature>
<keyword evidence="1" id="KW-1133">Transmembrane helix</keyword>
<gene>
    <name evidence="2" type="ORF">HMPREF7215_2058</name>
</gene>
<name>A0ABM9ZXP4_9BACT</name>
<protein>
    <submittedName>
        <fullName evidence="2">Uncharacterized protein</fullName>
    </submittedName>
</protein>
<dbReference type="RefSeq" id="WP_009163913.1">
    <property type="nucleotide sequence ID" value="NZ_ADFP01000024.1"/>
</dbReference>
<reference evidence="2 3" key="1">
    <citation type="submission" date="2009-12" db="EMBL/GenBank/DDBJ databases">
        <authorList>
            <person name="Shrivastava S."/>
            <person name="Madupu R."/>
            <person name="Durkin A.S."/>
            <person name="Torralba M."/>
            <person name="Methe B."/>
            <person name="Sutton G.G."/>
            <person name="Strausberg R.L."/>
            <person name="Nelson K.E."/>
        </authorList>
    </citation>
    <scope>NUCLEOTIDE SEQUENCE [LARGE SCALE GENOMIC DNA]</scope>
    <source>
        <strain evidence="2 3">W5455</strain>
    </source>
</reference>
<keyword evidence="1" id="KW-0472">Membrane</keyword>